<accession>A0ABW8ANE3</accession>
<feature type="transmembrane region" description="Helical" evidence="1">
    <location>
        <begin position="66"/>
        <end position="87"/>
    </location>
</feature>
<proteinExistence type="predicted"/>
<feature type="transmembrane region" description="Helical" evidence="1">
    <location>
        <begin position="130"/>
        <end position="150"/>
    </location>
</feature>
<feature type="transmembrane region" description="Helical" evidence="1">
    <location>
        <begin position="257"/>
        <end position="277"/>
    </location>
</feature>
<dbReference type="InterPro" id="IPR052734">
    <property type="entry name" value="Nod_factor_acetyltransferase"/>
</dbReference>
<feature type="transmembrane region" description="Helical" evidence="1">
    <location>
        <begin position="191"/>
        <end position="211"/>
    </location>
</feature>
<protein>
    <submittedName>
        <fullName evidence="3">Acyltransferase family protein</fullName>
    </submittedName>
</protein>
<dbReference type="InterPro" id="IPR002656">
    <property type="entry name" value="Acyl_transf_3_dom"/>
</dbReference>
<evidence type="ECO:0000313" key="4">
    <source>
        <dbReference type="Proteomes" id="UP001612915"/>
    </source>
</evidence>
<evidence type="ECO:0000256" key="1">
    <source>
        <dbReference type="SAM" id="Phobius"/>
    </source>
</evidence>
<evidence type="ECO:0000259" key="2">
    <source>
        <dbReference type="Pfam" id="PF01757"/>
    </source>
</evidence>
<keyword evidence="1" id="KW-0812">Transmembrane</keyword>
<keyword evidence="1" id="KW-0472">Membrane</keyword>
<keyword evidence="3" id="KW-0012">Acyltransferase</keyword>
<keyword evidence="3" id="KW-0808">Transferase</keyword>
<feature type="transmembrane region" description="Helical" evidence="1">
    <location>
        <begin position="283"/>
        <end position="301"/>
    </location>
</feature>
<dbReference type="PANTHER" id="PTHR37312">
    <property type="entry name" value="MEMBRANE-BOUND ACYLTRANSFERASE YKRP-RELATED"/>
    <property type="match status" value="1"/>
</dbReference>
<dbReference type="EMBL" id="JBITLV010000003">
    <property type="protein sequence ID" value="MFI7587866.1"/>
    <property type="molecule type" value="Genomic_DNA"/>
</dbReference>
<organism evidence="3 4">
    <name type="scientific">Spongisporangium articulatum</name>
    <dbReference type="NCBI Taxonomy" id="3362603"/>
    <lineage>
        <taxon>Bacteria</taxon>
        <taxon>Bacillati</taxon>
        <taxon>Actinomycetota</taxon>
        <taxon>Actinomycetes</taxon>
        <taxon>Kineosporiales</taxon>
        <taxon>Kineosporiaceae</taxon>
        <taxon>Spongisporangium</taxon>
    </lineage>
</organism>
<dbReference type="GO" id="GO:0016746">
    <property type="term" value="F:acyltransferase activity"/>
    <property type="evidence" value="ECO:0007669"/>
    <property type="project" value="UniProtKB-KW"/>
</dbReference>
<evidence type="ECO:0000313" key="3">
    <source>
        <dbReference type="EMBL" id="MFI7587866.1"/>
    </source>
</evidence>
<feature type="domain" description="Acyltransferase 3" evidence="2">
    <location>
        <begin position="8"/>
        <end position="295"/>
    </location>
</feature>
<feature type="transmembrane region" description="Helical" evidence="1">
    <location>
        <begin position="99"/>
        <end position="123"/>
    </location>
</feature>
<gene>
    <name evidence="3" type="ORF">ACIB24_12400</name>
</gene>
<dbReference type="Pfam" id="PF01757">
    <property type="entry name" value="Acyl_transf_3"/>
    <property type="match status" value="1"/>
</dbReference>
<dbReference type="RefSeq" id="WP_398280338.1">
    <property type="nucleotide sequence ID" value="NZ_JBITLV010000003.1"/>
</dbReference>
<feature type="transmembrane region" description="Helical" evidence="1">
    <location>
        <begin position="226"/>
        <end position="245"/>
    </location>
</feature>
<comment type="caution">
    <text evidence="3">The sequence shown here is derived from an EMBL/GenBank/DDBJ whole genome shotgun (WGS) entry which is preliminary data.</text>
</comment>
<feature type="transmembrane region" description="Helical" evidence="1">
    <location>
        <begin position="162"/>
        <end position="179"/>
    </location>
</feature>
<sequence>MAVEKRDAGVDLARVVGLTAMVAGHVWTEGQPYRLTYTWHMPLFFLLAGWFWRPGRSLSREWVNRLRTLLVPYVAWLVLVAAFFFAYEAPNILYWSKEIVVGGAVARPFSAFWFITALAAVCLLRRGLEVAGLGLPAVTALAAAGWLLSYPFGDRLHDVPESLGTVAYTLVFVVAGEWLRRFTDRLERRLALTAALVLVASGLALAATGVVEPMNLKQGELGTPVAGYLVAVAVSWGLLVLCTALGRVSAEPVRRAVTELAVVALPLVLLHASVILVMGTQRWSTFVVALVVPWAVGLVLVRSPLAPLLVGTAPAAPERPADRRVAVTRE</sequence>
<reference evidence="3 4" key="1">
    <citation type="submission" date="2024-10" db="EMBL/GenBank/DDBJ databases">
        <title>The Natural Products Discovery Center: Release of the First 8490 Sequenced Strains for Exploring Actinobacteria Biosynthetic Diversity.</title>
        <authorList>
            <person name="Kalkreuter E."/>
            <person name="Kautsar S.A."/>
            <person name="Yang D."/>
            <person name="Bader C.D."/>
            <person name="Teijaro C.N."/>
            <person name="Fluegel L."/>
            <person name="Davis C.M."/>
            <person name="Simpson J.R."/>
            <person name="Lauterbach L."/>
            <person name="Steele A.D."/>
            <person name="Gui C."/>
            <person name="Meng S."/>
            <person name="Li G."/>
            <person name="Viehrig K."/>
            <person name="Ye F."/>
            <person name="Su P."/>
            <person name="Kiefer A.F."/>
            <person name="Nichols A."/>
            <person name="Cepeda A.J."/>
            <person name="Yan W."/>
            <person name="Fan B."/>
            <person name="Jiang Y."/>
            <person name="Adhikari A."/>
            <person name="Zheng C.-J."/>
            <person name="Schuster L."/>
            <person name="Cowan T.M."/>
            <person name="Smanski M.J."/>
            <person name="Chevrette M.G."/>
            <person name="De Carvalho L.P.S."/>
            <person name="Shen B."/>
        </authorList>
    </citation>
    <scope>NUCLEOTIDE SEQUENCE [LARGE SCALE GENOMIC DNA]</scope>
    <source>
        <strain evidence="3 4">NPDC049639</strain>
    </source>
</reference>
<name>A0ABW8ANE3_9ACTN</name>
<keyword evidence="4" id="KW-1185">Reference proteome</keyword>
<keyword evidence="1" id="KW-1133">Transmembrane helix</keyword>
<dbReference type="Proteomes" id="UP001612915">
    <property type="component" value="Unassembled WGS sequence"/>
</dbReference>
<dbReference type="PANTHER" id="PTHR37312:SF1">
    <property type="entry name" value="MEMBRANE-BOUND ACYLTRANSFERASE YKRP-RELATED"/>
    <property type="match status" value="1"/>
</dbReference>
<feature type="transmembrane region" description="Helical" evidence="1">
    <location>
        <begin position="37"/>
        <end position="54"/>
    </location>
</feature>